<dbReference type="AlphaFoldDB" id="A0A6A5K9E2"/>
<reference evidence="2" key="1">
    <citation type="submission" date="2020-01" db="EMBL/GenBank/DDBJ databases">
        <authorList>
            <consortium name="DOE Joint Genome Institute"/>
            <person name="Haridas S."/>
            <person name="Albert R."/>
            <person name="Binder M."/>
            <person name="Bloem J."/>
            <person name="Labutti K."/>
            <person name="Salamov A."/>
            <person name="Andreopoulos B."/>
            <person name="Baker S.E."/>
            <person name="Barry K."/>
            <person name="Bills G."/>
            <person name="Bluhm B.H."/>
            <person name="Cannon C."/>
            <person name="Castanera R."/>
            <person name="Culley D.E."/>
            <person name="Daum C."/>
            <person name="Ezra D."/>
            <person name="Gonzalez J.B."/>
            <person name="Henrissat B."/>
            <person name="Kuo A."/>
            <person name="Liang C."/>
            <person name="Lipzen A."/>
            <person name="Lutzoni F."/>
            <person name="Magnuson J."/>
            <person name="Mondo S."/>
            <person name="Nolan M."/>
            <person name="Ohm R."/>
            <person name="Pangilinan J."/>
            <person name="Park H.-J."/>
            <person name="Ramirez L."/>
            <person name="Alfaro M."/>
            <person name="Sun H."/>
            <person name="Tritt A."/>
            <person name="Yoshinaga Y."/>
            <person name="Zwiers L.-H."/>
            <person name="Turgeon B.G."/>
            <person name="Goodwin S.B."/>
            <person name="Spatafora J.W."/>
            <person name="Crous P.W."/>
            <person name="Grigoriev I.V."/>
        </authorList>
    </citation>
    <scope>NUCLEOTIDE SEQUENCE</scope>
    <source>
        <strain evidence="2">P77</strain>
    </source>
</reference>
<dbReference type="OrthoDB" id="2120024at2759"/>
<feature type="region of interest" description="Disordered" evidence="1">
    <location>
        <begin position="1"/>
        <end position="51"/>
    </location>
</feature>
<evidence type="ECO:0000313" key="3">
    <source>
        <dbReference type="Proteomes" id="UP000800040"/>
    </source>
</evidence>
<dbReference type="Proteomes" id="UP000800040">
    <property type="component" value="Unassembled WGS sequence"/>
</dbReference>
<evidence type="ECO:0000256" key="1">
    <source>
        <dbReference type="SAM" id="MobiDB-lite"/>
    </source>
</evidence>
<keyword evidence="3" id="KW-1185">Reference proteome</keyword>
<protein>
    <submittedName>
        <fullName evidence="2">Uncharacterized protein</fullName>
    </submittedName>
</protein>
<dbReference type="EMBL" id="ML975329">
    <property type="protein sequence ID" value="KAF1832900.1"/>
    <property type="molecule type" value="Genomic_DNA"/>
</dbReference>
<evidence type="ECO:0000313" key="2">
    <source>
        <dbReference type="EMBL" id="KAF1832900.1"/>
    </source>
</evidence>
<gene>
    <name evidence="2" type="ORF">BDW02DRAFT_570600</name>
</gene>
<feature type="compositionally biased region" description="Pro residues" evidence="1">
    <location>
        <begin position="33"/>
        <end position="46"/>
    </location>
</feature>
<organism evidence="2 3">
    <name type="scientific">Decorospora gaudefroyi</name>
    <dbReference type="NCBI Taxonomy" id="184978"/>
    <lineage>
        <taxon>Eukaryota</taxon>
        <taxon>Fungi</taxon>
        <taxon>Dikarya</taxon>
        <taxon>Ascomycota</taxon>
        <taxon>Pezizomycotina</taxon>
        <taxon>Dothideomycetes</taxon>
        <taxon>Pleosporomycetidae</taxon>
        <taxon>Pleosporales</taxon>
        <taxon>Pleosporineae</taxon>
        <taxon>Pleosporaceae</taxon>
        <taxon>Decorospora</taxon>
    </lineage>
</organism>
<name>A0A6A5K9E2_9PLEO</name>
<accession>A0A6A5K9E2</accession>
<sequence length="173" mass="19462">MNPIRASTRGITRRNVALAQRTGHLSRRTYAAEPPPPHPPSSPPNPNTTLKERSRVGAYYGTFGSPFLKCFLGALFTYQLTYYAWYKLETIEETHDQATQIHDLQRELREAVEKQRQVAHEKWGQATGAIERETSELGEAVDAVVEEVREGADEVGRATGTVGRVARGGWWPW</sequence>
<proteinExistence type="predicted"/>